<feature type="domain" description="Glycosyltransferase subfamily 4-like N-terminal" evidence="5">
    <location>
        <begin position="42"/>
        <end position="166"/>
    </location>
</feature>
<evidence type="ECO:0000256" key="3">
    <source>
        <dbReference type="ARBA" id="ARBA00022679"/>
    </source>
</evidence>
<keyword evidence="7" id="KW-1185">Reference proteome</keyword>
<dbReference type="InterPro" id="IPR028098">
    <property type="entry name" value="Glyco_trans_4-like_N"/>
</dbReference>
<organism evidence="6 7">
    <name type="scientific">Nesterenkonia lutea</name>
    <dbReference type="NCBI Taxonomy" id="272919"/>
    <lineage>
        <taxon>Bacteria</taxon>
        <taxon>Bacillati</taxon>
        <taxon>Actinomycetota</taxon>
        <taxon>Actinomycetes</taxon>
        <taxon>Micrococcales</taxon>
        <taxon>Micrococcaceae</taxon>
        <taxon>Nesterenkonia</taxon>
    </lineage>
</organism>
<dbReference type="RefSeq" id="WP_192594697.1">
    <property type="nucleotide sequence ID" value="NZ_BAAALJ010000027.1"/>
</dbReference>
<dbReference type="InterPro" id="IPR001296">
    <property type="entry name" value="Glyco_trans_1"/>
</dbReference>
<dbReference type="PANTHER" id="PTHR45947">
    <property type="entry name" value="SULFOQUINOVOSYL TRANSFERASE SQD2"/>
    <property type="match status" value="1"/>
</dbReference>
<gene>
    <name evidence="6" type="ORF">H4W27_000675</name>
</gene>
<dbReference type="EMBL" id="JADBED010000001">
    <property type="protein sequence ID" value="MBE1523557.1"/>
    <property type="molecule type" value="Genomic_DNA"/>
</dbReference>
<dbReference type="CDD" id="cd03801">
    <property type="entry name" value="GT4_PimA-like"/>
    <property type="match status" value="1"/>
</dbReference>
<accession>A0ABR9JDI9</accession>
<evidence type="ECO:0000256" key="2">
    <source>
        <dbReference type="ARBA" id="ARBA00022676"/>
    </source>
</evidence>
<evidence type="ECO:0000256" key="1">
    <source>
        <dbReference type="ARBA" id="ARBA00021292"/>
    </source>
</evidence>
<comment type="caution">
    <text evidence="6">The sequence shown here is derived from an EMBL/GenBank/DDBJ whole genome shotgun (WGS) entry which is preliminary data.</text>
</comment>
<dbReference type="SUPFAM" id="SSF53756">
    <property type="entry name" value="UDP-Glycosyltransferase/glycogen phosphorylase"/>
    <property type="match status" value="1"/>
</dbReference>
<reference evidence="6 7" key="1">
    <citation type="submission" date="2020-10" db="EMBL/GenBank/DDBJ databases">
        <title>Sequencing the genomes of 1000 actinobacteria strains.</title>
        <authorList>
            <person name="Klenk H.-P."/>
        </authorList>
    </citation>
    <scope>NUCLEOTIDE SEQUENCE [LARGE SCALE GENOMIC DNA]</scope>
    <source>
        <strain evidence="6 7">DSM 15666</strain>
    </source>
</reference>
<name>A0ABR9JDI9_9MICC</name>
<evidence type="ECO:0000259" key="5">
    <source>
        <dbReference type="Pfam" id="PF13439"/>
    </source>
</evidence>
<protein>
    <recommendedName>
        <fullName evidence="1">D-inositol 3-phosphate glycosyltransferase</fullName>
    </recommendedName>
</protein>
<evidence type="ECO:0000259" key="4">
    <source>
        <dbReference type="Pfam" id="PF00534"/>
    </source>
</evidence>
<dbReference type="Proteomes" id="UP000643525">
    <property type="component" value="Unassembled WGS sequence"/>
</dbReference>
<keyword evidence="2" id="KW-0328">Glycosyltransferase</keyword>
<dbReference type="Pfam" id="PF00534">
    <property type="entry name" value="Glycos_transf_1"/>
    <property type="match status" value="1"/>
</dbReference>
<keyword evidence="3" id="KW-0808">Transferase</keyword>
<dbReference type="InterPro" id="IPR050194">
    <property type="entry name" value="Glycosyltransferase_grp1"/>
</dbReference>
<dbReference type="Pfam" id="PF13439">
    <property type="entry name" value="Glyco_transf_4"/>
    <property type="match status" value="1"/>
</dbReference>
<dbReference type="Gene3D" id="3.40.50.2000">
    <property type="entry name" value="Glycogen Phosphorylase B"/>
    <property type="match status" value="2"/>
</dbReference>
<proteinExistence type="predicted"/>
<evidence type="ECO:0000313" key="7">
    <source>
        <dbReference type="Proteomes" id="UP000643525"/>
    </source>
</evidence>
<evidence type="ECO:0000313" key="6">
    <source>
        <dbReference type="EMBL" id="MBE1523557.1"/>
    </source>
</evidence>
<feature type="domain" description="Glycosyl transferase family 1" evidence="4">
    <location>
        <begin position="174"/>
        <end position="338"/>
    </location>
</feature>
<dbReference type="PANTHER" id="PTHR45947:SF3">
    <property type="entry name" value="SULFOQUINOVOSYL TRANSFERASE SQD2"/>
    <property type="match status" value="1"/>
</dbReference>
<sequence>MVDHSYDAAPGGAQRALLVPRDLPGPSGGLTYNQRVLEAWRKTGIEVAEVPVPGSWPCPSTADRRALARALDGSPRVLVDGIIASAAPAELAQAAAAGTEVAVLVHLPLPAESGLSLPEQARLAASERAAVHAAHVVVATSGWARDDLQARYGLRRVSVAEPGVDAAPLATGSSPRRLLFLGALTPRKGPLLLLQVLRELTDHPWTAVIAGPDGPDPSYAEEVRAAAAGFPAGQVAVPGPLAGQMLEELWQSTDLLVLPSVAETYGMVVTEALAHGIPVLVGAGTGAEEALVGVAPASRASLATPGAALDPGAAEAWVQTLRRWFEDDTLRRRWQTAAGMHRARLRSWSQAAQDLSTELHW</sequence>